<sequence>MLGVPIGMHQYYSHGSEAQAAHPGQGLMGSGYIERRDDVASSIDSLVDLDDAAVQWLR</sequence>
<dbReference type="EMBL" id="BARW01017007">
    <property type="protein sequence ID" value="GAI97732.1"/>
    <property type="molecule type" value="Genomic_DNA"/>
</dbReference>
<organism evidence="1">
    <name type="scientific">marine sediment metagenome</name>
    <dbReference type="NCBI Taxonomy" id="412755"/>
    <lineage>
        <taxon>unclassified sequences</taxon>
        <taxon>metagenomes</taxon>
        <taxon>ecological metagenomes</taxon>
    </lineage>
</organism>
<evidence type="ECO:0000313" key="1">
    <source>
        <dbReference type="EMBL" id="GAI97732.1"/>
    </source>
</evidence>
<proteinExistence type="predicted"/>
<dbReference type="AlphaFoldDB" id="X1SXC5"/>
<protein>
    <submittedName>
        <fullName evidence="1">Uncharacterized protein</fullName>
    </submittedName>
</protein>
<comment type="caution">
    <text evidence="1">The sequence shown here is derived from an EMBL/GenBank/DDBJ whole genome shotgun (WGS) entry which is preliminary data.</text>
</comment>
<accession>X1SXC5</accession>
<gene>
    <name evidence="1" type="ORF">S12H4_29477</name>
</gene>
<feature type="non-terminal residue" evidence="1">
    <location>
        <position position="58"/>
    </location>
</feature>
<name>X1SXC5_9ZZZZ</name>
<reference evidence="1" key="1">
    <citation type="journal article" date="2014" name="Front. Microbiol.">
        <title>High frequency of phylogenetically diverse reductive dehalogenase-homologous genes in deep subseafloor sedimentary metagenomes.</title>
        <authorList>
            <person name="Kawai M."/>
            <person name="Futagami T."/>
            <person name="Toyoda A."/>
            <person name="Takaki Y."/>
            <person name="Nishi S."/>
            <person name="Hori S."/>
            <person name="Arai W."/>
            <person name="Tsubouchi T."/>
            <person name="Morono Y."/>
            <person name="Uchiyama I."/>
            <person name="Ito T."/>
            <person name="Fujiyama A."/>
            <person name="Inagaki F."/>
            <person name="Takami H."/>
        </authorList>
    </citation>
    <scope>NUCLEOTIDE SEQUENCE</scope>
    <source>
        <strain evidence="1">Expedition CK06-06</strain>
    </source>
</reference>